<dbReference type="SUPFAM" id="SSF69572">
    <property type="entry name" value="Activating enzymes of the ubiquitin-like proteins"/>
    <property type="match status" value="1"/>
</dbReference>
<dbReference type="PANTHER" id="PTHR10953:SF102">
    <property type="entry name" value="ADENYLYLTRANSFERASE AND SULFURTRANSFERASE MOCS3"/>
    <property type="match status" value="1"/>
</dbReference>
<dbReference type="Proteomes" id="UP000464524">
    <property type="component" value="Chromosome"/>
</dbReference>
<dbReference type="PROSITE" id="PS50206">
    <property type="entry name" value="RHODANESE_3"/>
    <property type="match status" value="1"/>
</dbReference>
<dbReference type="InterPro" id="IPR035985">
    <property type="entry name" value="Ubiquitin-activating_enz"/>
</dbReference>
<dbReference type="Pfam" id="PF00581">
    <property type="entry name" value="Rhodanese"/>
    <property type="match status" value="1"/>
</dbReference>
<dbReference type="Gene3D" id="3.40.250.10">
    <property type="entry name" value="Rhodanese-like domain"/>
    <property type="match status" value="1"/>
</dbReference>
<dbReference type="CDD" id="cd00158">
    <property type="entry name" value="RHOD"/>
    <property type="match status" value="1"/>
</dbReference>
<name>A0A857JGS5_9ALTE</name>
<feature type="compositionally biased region" description="Basic and acidic residues" evidence="2">
    <location>
        <begin position="259"/>
        <end position="271"/>
    </location>
</feature>
<protein>
    <submittedName>
        <fullName evidence="4">Sulfur carrier protein ThiS adenylyltransferase</fullName>
        <ecNumber evidence="4">2.7.7.73</ecNumber>
    </submittedName>
</protein>
<dbReference type="GO" id="GO:0004792">
    <property type="term" value="F:thiosulfate-cyanide sulfurtransferase activity"/>
    <property type="evidence" value="ECO:0007669"/>
    <property type="project" value="TreeGrafter"/>
</dbReference>
<dbReference type="GO" id="GO:0016779">
    <property type="term" value="F:nucleotidyltransferase activity"/>
    <property type="evidence" value="ECO:0007669"/>
    <property type="project" value="UniProtKB-KW"/>
</dbReference>
<dbReference type="SMART" id="SM00450">
    <property type="entry name" value="RHOD"/>
    <property type="match status" value="1"/>
</dbReference>
<evidence type="ECO:0000313" key="4">
    <source>
        <dbReference type="EMBL" id="QHJ10398.1"/>
    </source>
</evidence>
<dbReference type="Pfam" id="PF00899">
    <property type="entry name" value="ThiF"/>
    <property type="match status" value="1"/>
</dbReference>
<evidence type="ECO:0000256" key="1">
    <source>
        <dbReference type="ARBA" id="ARBA00009919"/>
    </source>
</evidence>
<dbReference type="InterPro" id="IPR000594">
    <property type="entry name" value="ThiF_NAD_FAD-bd"/>
</dbReference>
<dbReference type="GO" id="GO:0005737">
    <property type="term" value="C:cytoplasm"/>
    <property type="evidence" value="ECO:0007669"/>
    <property type="project" value="TreeGrafter"/>
</dbReference>
<keyword evidence="5" id="KW-1185">Reference proteome</keyword>
<accession>A0A857JGS5</accession>
<dbReference type="InterPro" id="IPR001763">
    <property type="entry name" value="Rhodanese-like_dom"/>
</dbReference>
<comment type="similarity">
    <text evidence="1">Belongs to the HesA/MoeB/ThiF family.</text>
</comment>
<dbReference type="InterPro" id="IPR045886">
    <property type="entry name" value="ThiF/MoeB/HesA"/>
</dbReference>
<keyword evidence="4" id="KW-0548">Nucleotidyltransferase</keyword>
<evidence type="ECO:0000256" key="2">
    <source>
        <dbReference type="SAM" id="MobiDB-lite"/>
    </source>
</evidence>
<evidence type="ECO:0000313" key="5">
    <source>
        <dbReference type="Proteomes" id="UP000464524"/>
    </source>
</evidence>
<dbReference type="EC" id="2.7.7.73" evidence="4"/>
<dbReference type="RefSeq" id="WP_160178278.1">
    <property type="nucleotide sequence ID" value="NZ_CP047656.1"/>
</dbReference>
<proteinExistence type="inferred from homology"/>
<organism evidence="4 5">
    <name type="scientific">Paraglaciecola mesophila</name>
    <dbReference type="NCBI Taxonomy" id="197222"/>
    <lineage>
        <taxon>Bacteria</taxon>
        <taxon>Pseudomonadati</taxon>
        <taxon>Pseudomonadota</taxon>
        <taxon>Gammaproteobacteria</taxon>
        <taxon>Alteromonadales</taxon>
        <taxon>Alteromonadaceae</taxon>
        <taxon>Paraglaciecola</taxon>
    </lineage>
</organism>
<dbReference type="PANTHER" id="PTHR10953">
    <property type="entry name" value="UBIQUITIN-ACTIVATING ENZYME E1"/>
    <property type="match status" value="1"/>
</dbReference>
<feature type="domain" description="Rhodanese" evidence="3">
    <location>
        <begin position="295"/>
        <end position="384"/>
    </location>
</feature>
<dbReference type="GO" id="GO:0008641">
    <property type="term" value="F:ubiquitin-like modifier activating enzyme activity"/>
    <property type="evidence" value="ECO:0007669"/>
    <property type="project" value="InterPro"/>
</dbReference>
<feature type="region of interest" description="Disordered" evidence="2">
    <location>
        <begin position="255"/>
        <end position="274"/>
    </location>
</feature>
<dbReference type="Gene3D" id="3.40.50.720">
    <property type="entry name" value="NAD(P)-binding Rossmann-like Domain"/>
    <property type="match status" value="1"/>
</dbReference>
<reference evidence="4 5" key="1">
    <citation type="submission" date="2019-12" db="EMBL/GenBank/DDBJ databases">
        <title>Genome sequencing and assembly of endphytes of Porphyra tenera.</title>
        <authorList>
            <person name="Park J.M."/>
            <person name="Shin R."/>
            <person name="Jo S.H."/>
        </authorList>
    </citation>
    <scope>NUCLEOTIDE SEQUENCE [LARGE SCALE GENOMIC DNA]</scope>
    <source>
        <strain evidence="4 5">GPM4</strain>
    </source>
</reference>
<keyword evidence="4" id="KW-0808">Transferase</keyword>
<dbReference type="InterPro" id="IPR036873">
    <property type="entry name" value="Rhodanese-like_dom_sf"/>
</dbReference>
<dbReference type="OrthoDB" id="9804286at2"/>
<sequence>MSLFNAGEWQQYQRHVQLNEVGVAGQLGLKHAKVVIVGAGGLGCPVAMYLGAAGVGHITIVDGDCISQSNLHRQVLFSFADIGKSKARMVAKRLNDNNPFITVLSASESLSAQNMHSLLTKADIVLDCTDNFEARMLINQYCLEQATPWIYASVLGTNGQMALFTPDGPCFRCVFPDIPADIPDCNAAGVLSSLPGMLGLLQANSCLQYLISEQSDIANKLYLFSGRANELRTINLSQNTQCDCAQPKEKSTVSVRLGTKQDKEKGGKHTSTESISECHQNTKLTAKAFVERLMCHEAPFLLDVRSEQEHKGFNIGGICISLSDDLVQKVTAEYEDRTATIFIYCQSGKRSDQAIQLLREAGYLELYSLDGGLSVLLEERQLTKILSKFLANRA</sequence>
<gene>
    <name evidence="4" type="ORF">FX988_00610</name>
</gene>
<evidence type="ECO:0000259" key="3">
    <source>
        <dbReference type="PROSITE" id="PS50206"/>
    </source>
</evidence>
<dbReference type="AlphaFoldDB" id="A0A857JGS5"/>
<dbReference type="EMBL" id="CP047656">
    <property type="protein sequence ID" value="QHJ10398.1"/>
    <property type="molecule type" value="Genomic_DNA"/>
</dbReference>
<dbReference type="FunFam" id="3.40.50.720:FF:000080">
    <property type="entry name" value="Thiazole biosynthesis adenylyltransferase ThiF"/>
    <property type="match status" value="1"/>
</dbReference>
<dbReference type="KEGG" id="pmes:FX988_00610"/>
<dbReference type="CDD" id="cd00757">
    <property type="entry name" value="ThiF_MoeB_HesA_family"/>
    <property type="match status" value="1"/>
</dbReference>